<dbReference type="InterPro" id="IPR013517">
    <property type="entry name" value="FG-GAP"/>
</dbReference>
<dbReference type="EMBL" id="BMYD01000001">
    <property type="protein sequence ID" value="GHA72819.1"/>
    <property type="molecule type" value="Genomic_DNA"/>
</dbReference>
<keyword evidence="1" id="KW-0732">Signal</keyword>
<dbReference type="InterPro" id="IPR028994">
    <property type="entry name" value="Integrin_alpha_N"/>
</dbReference>
<reference evidence="2" key="2">
    <citation type="submission" date="2020-09" db="EMBL/GenBank/DDBJ databases">
        <authorList>
            <person name="Sun Q."/>
            <person name="Kim S."/>
        </authorList>
    </citation>
    <scope>NUCLEOTIDE SEQUENCE</scope>
    <source>
        <strain evidence="2">KCTC 23077</strain>
    </source>
</reference>
<proteinExistence type="predicted"/>
<keyword evidence="3" id="KW-1185">Reference proteome</keyword>
<evidence type="ECO:0000313" key="3">
    <source>
        <dbReference type="Proteomes" id="UP000646426"/>
    </source>
</evidence>
<accession>A0A918SV11</accession>
<gene>
    <name evidence="2" type="ORF">GCM10007067_06770</name>
</gene>
<dbReference type="PANTHER" id="PTHR46580:SF4">
    <property type="entry name" value="ATP_GTP-BINDING PROTEIN"/>
    <property type="match status" value="1"/>
</dbReference>
<protein>
    <recommendedName>
        <fullName evidence="4">VCBS repeat-containing protein</fullName>
    </recommendedName>
</protein>
<reference evidence="2" key="1">
    <citation type="journal article" date="2014" name="Int. J. Syst. Evol. Microbiol.">
        <title>Complete genome sequence of Corynebacterium casei LMG S-19264T (=DSM 44701T), isolated from a smear-ripened cheese.</title>
        <authorList>
            <consortium name="US DOE Joint Genome Institute (JGI-PGF)"/>
            <person name="Walter F."/>
            <person name="Albersmeier A."/>
            <person name="Kalinowski J."/>
            <person name="Ruckert C."/>
        </authorList>
    </citation>
    <scope>NUCLEOTIDE SEQUENCE</scope>
    <source>
        <strain evidence="2">KCTC 23077</strain>
    </source>
</reference>
<dbReference type="Pfam" id="PF13517">
    <property type="entry name" value="FG-GAP_3"/>
    <property type="match status" value="5"/>
</dbReference>
<dbReference type="Proteomes" id="UP000646426">
    <property type="component" value="Unassembled WGS sequence"/>
</dbReference>
<comment type="caution">
    <text evidence="2">The sequence shown here is derived from an EMBL/GenBank/DDBJ whole genome shotgun (WGS) entry which is preliminary data.</text>
</comment>
<name>A0A918SV11_9GAMM</name>
<organism evidence="2 3">
    <name type="scientific">Cognatilysobacter bugurensis</name>
    <dbReference type="NCBI Taxonomy" id="543356"/>
    <lineage>
        <taxon>Bacteria</taxon>
        <taxon>Pseudomonadati</taxon>
        <taxon>Pseudomonadota</taxon>
        <taxon>Gammaproteobacteria</taxon>
        <taxon>Lysobacterales</taxon>
        <taxon>Lysobacteraceae</taxon>
        <taxon>Cognatilysobacter</taxon>
    </lineage>
</organism>
<dbReference type="Gene3D" id="2.130.10.130">
    <property type="entry name" value="Integrin alpha, N-terminal"/>
    <property type="match status" value="4"/>
</dbReference>
<evidence type="ECO:0000313" key="2">
    <source>
        <dbReference type="EMBL" id="GHA72819.1"/>
    </source>
</evidence>
<dbReference type="PANTHER" id="PTHR46580">
    <property type="entry name" value="SENSOR KINASE-RELATED"/>
    <property type="match status" value="1"/>
</dbReference>
<dbReference type="AlphaFoldDB" id="A0A918SV11"/>
<sequence length="637" mass="66982">MGAEVNAVAVGDVTGDGRDDVVAVTSYSWSANENTSRVFVLEQQPDGSLLINGKYPFGNSTAYRVGITLGDMNRDGVRDIVVGHSTGISVLTVNSAGGFTTAVYSAPQASDVVGVLDIDLDGNMDVIGQSWSSGAYLFFGNGAGGIARSQSFPTNAVGYNDLKVGDVTGDGFPDVLISSGQGSRNFWVYPHDRKGGLGLARTYTTSSTGWSPYAVAIGDLNHDGLNDVALPEPKNSPAQIWTYYQSGAGELHQGASLQSYDIPSASISTDLNRDGRDDLVVLHGGWSNVGFYMQGPNGLQPERLFAAPVSSHPNPQGLGAGDVNGDGCSDVAYANSNQGVVLLYGKNCGLPKPRDDVDGDGKSDLLWRDDAKQNFALWNMVGANVVGSAGYSVGAAWNVVAKGDFNGDRRLDIVWSDGASMQMWKTSSSGYVGASMGPFPSGYRVVATGDVDGDGRDDMVWRDNANTVLALWGMNGERIVSSSAYGLPSSWRVIGAGDLTGERRLDLVVASDRVLELWSGSAGLSFTRSEMGGYPVGWVLAGAGDVSGDGYADLLWRHADGGHFVVWSMAGPLRMAGTGYSVGSAWRVAHVGDQTGDGLTDVVWTDGTAMQLWTSNGASFSGANMPRYPAGWALLRE</sequence>
<evidence type="ECO:0008006" key="4">
    <source>
        <dbReference type="Google" id="ProtNLM"/>
    </source>
</evidence>
<evidence type="ECO:0000256" key="1">
    <source>
        <dbReference type="ARBA" id="ARBA00022729"/>
    </source>
</evidence>
<dbReference type="SUPFAM" id="SSF69318">
    <property type="entry name" value="Integrin alpha N-terminal domain"/>
    <property type="match status" value="2"/>
</dbReference>